<feature type="region of interest" description="Disordered" evidence="1">
    <location>
        <begin position="182"/>
        <end position="212"/>
    </location>
</feature>
<sequence length="307" mass="33529">MNYPTPFVYPGSQASETTIQPPPNASQTHPRPPPKDCYSLRGIVPSDNITRNLNQPPMPFFYGQLHNEPVLWHPMPTADVIPQSQFAQAWQTPSTADNAIQATSSAGPSSVSNTTATTQSRITTQSRSGTPRYFDVALTQGVEDGRVSMGDQSSTRNSQPSQSKDAVQSALNGASILENDDGHVILDGANKKEDVSKSRNERDSKRRRTGGTSKVVTNEFENTSSYQPTAQVAEGACTNCRHVSLSLISTIHLILLLTSTDLLQGKPPQMRQRDALLPALPRCDEDMWREQKREVRGAVCEKRGVGA</sequence>
<proteinExistence type="predicted"/>
<feature type="region of interest" description="Disordered" evidence="1">
    <location>
        <begin position="1"/>
        <end position="36"/>
    </location>
</feature>
<feature type="compositionally biased region" description="Polar residues" evidence="1">
    <location>
        <begin position="150"/>
        <end position="169"/>
    </location>
</feature>
<gene>
    <name evidence="2" type="ORF">ABVK25_009446</name>
</gene>
<evidence type="ECO:0000313" key="3">
    <source>
        <dbReference type="Proteomes" id="UP001590951"/>
    </source>
</evidence>
<evidence type="ECO:0000313" key="2">
    <source>
        <dbReference type="EMBL" id="KAL2050338.1"/>
    </source>
</evidence>
<keyword evidence="3" id="KW-1185">Reference proteome</keyword>
<feature type="compositionally biased region" description="Polar residues" evidence="1">
    <location>
        <begin position="91"/>
        <end position="111"/>
    </location>
</feature>
<feature type="compositionally biased region" description="Low complexity" evidence="1">
    <location>
        <begin position="112"/>
        <end position="130"/>
    </location>
</feature>
<protein>
    <submittedName>
        <fullName evidence="2">Uncharacterized protein</fullName>
    </submittedName>
</protein>
<reference evidence="2 3" key="1">
    <citation type="submission" date="2024-09" db="EMBL/GenBank/DDBJ databases">
        <title>Rethinking Asexuality: The Enigmatic Case of Functional Sexual Genes in Lepraria (Stereocaulaceae).</title>
        <authorList>
            <person name="Doellman M."/>
            <person name="Sun Y."/>
            <person name="Barcenas-Pena A."/>
            <person name="Lumbsch H.T."/>
            <person name="Grewe F."/>
        </authorList>
    </citation>
    <scope>NUCLEOTIDE SEQUENCE [LARGE SCALE GENOMIC DNA]</scope>
    <source>
        <strain evidence="2 3">Grewe 0041</strain>
    </source>
</reference>
<accession>A0ABR4AXE3</accession>
<name>A0ABR4AXE3_9LECA</name>
<organism evidence="2 3">
    <name type="scientific">Lepraria finkii</name>
    <dbReference type="NCBI Taxonomy" id="1340010"/>
    <lineage>
        <taxon>Eukaryota</taxon>
        <taxon>Fungi</taxon>
        <taxon>Dikarya</taxon>
        <taxon>Ascomycota</taxon>
        <taxon>Pezizomycotina</taxon>
        <taxon>Lecanoromycetes</taxon>
        <taxon>OSLEUM clade</taxon>
        <taxon>Lecanoromycetidae</taxon>
        <taxon>Lecanorales</taxon>
        <taxon>Lecanorineae</taxon>
        <taxon>Stereocaulaceae</taxon>
        <taxon>Lepraria</taxon>
    </lineage>
</organism>
<dbReference type="EMBL" id="JBHFEH010000049">
    <property type="protein sequence ID" value="KAL2050338.1"/>
    <property type="molecule type" value="Genomic_DNA"/>
</dbReference>
<feature type="compositionally biased region" description="Polar residues" evidence="1">
    <location>
        <begin position="12"/>
        <end position="29"/>
    </location>
</feature>
<evidence type="ECO:0000256" key="1">
    <source>
        <dbReference type="SAM" id="MobiDB-lite"/>
    </source>
</evidence>
<comment type="caution">
    <text evidence="2">The sequence shown here is derived from an EMBL/GenBank/DDBJ whole genome shotgun (WGS) entry which is preliminary data.</text>
</comment>
<feature type="region of interest" description="Disordered" evidence="1">
    <location>
        <begin position="91"/>
        <end position="169"/>
    </location>
</feature>
<dbReference type="Proteomes" id="UP001590951">
    <property type="component" value="Unassembled WGS sequence"/>
</dbReference>
<feature type="compositionally biased region" description="Basic and acidic residues" evidence="1">
    <location>
        <begin position="182"/>
        <end position="204"/>
    </location>
</feature>